<dbReference type="Gene3D" id="1.10.10.10">
    <property type="entry name" value="Winged helix-like DNA-binding domain superfamily/Winged helix DNA-binding domain"/>
    <property type="match status" value="1"/>
</dbReference>
<dbReference type="CDD" id="cd07377">
    <property type="entry name" value="WHTH_GntR"/>
    <property type="match status" value="1"/>
</dbReference>
<name>A0ABY2SHB8_9HYPH</name>
<evidence type="ECO:0000259" key="4">
    <source>
        <dbReference type="PROSITE" id="PS50949"/>
    </source>
</evidence>
<dbReference type="Gene3D" id="3.40.1410.10">
    <property type="entry name" value="Chorismate lyase-like"/>
    <property type="match status" value="1"/>
</dbReference>
<dbReference type="InterPro" id="IPR000524">
    <property type="entry name" value="Tscrpt_reg_HTH_GntR"/>
</dbReference>
<dbReference type="InterPro" id="IPR036388">
    <property type="entry name" value="WH-like_DNA-bd_sf"/>
</dbReference>
<dbReference type="SUPFAM" id="SSF46785">
    <property type="entry name" value="Winged helix' DNA-binding domain"/>
    <property type="match status" value="1"/>
</dbReference>
<evidence type="ECO:0000256" key="1">
    <source>
        <dbReference type="ARBA" id="ARBA00023015"/>
    </source>
</evidence>
<organism evidence="5 6">
    <name type="scientific">Martelella alba</name>
    <dbReference type="NCBI Taxonomy" id="2590451"/>
    <lineage>
        <taxon>Bacteria</taxon>
        <taxon>Pseudomonadati</taxon>
        <taxon>Pseudomonadota</taxon>
        <taxon>Alphaproteobacteria</taxon>
        <taxon>Hyphomicrobiales</taxon>
        <taxon>Aurantimonadaceae</taxon>
        <taxon>Martelella</taxon>
    </lineage>
</organism>
<dbReference type="SMART" id="SM00345">
    <property type="entry name" value="HTH_GNTR"/>
    <property type="match status" value="1"/>
</dbReference>
<gene>
    <name evidence="5" type="ORF">FCN80_18260</name>
</gene>
<dbReference type="InterPro" id="IPR050679">
    <property type="entry name" value="Bact_HTH_transcr_reg"/>
</dbReference>
<dbReference type="Pfam" id="PF00392">
    <property type="entry name" value="GntR"/>
    <property type="match status" value="1"/>
</dbReference>
<dbReference type="PANTHER" id="PTHR44846:SF7">
    <property type="entry name" value="TRANSCRIPTIONAL REGULATOR OF 2-AMINOETHYLPHOSPHONATE DEGRADATION OPERONS-RELATED"/>
    <property type="match status" value="1"/>
</dbReference>
<evidence type="ECO:0000313" key="6">
    <source>
        <dbReference type="Proteomes" id="UP000305202"/>
    </source>
</evidence>
<keyword evidence="1" id="KW-0805">Transcription regulation</keyword>
<dbReference type="Proteomes" id="UP000305202">
    <property type="component" value="Unassembled WGS sequence"/>
</dbReference>
<dbReference type="InterPro" id="IPR036390">
    <property type="entry name" value="WH_DNA-bd_sf"/>
</dbReference>
<dbReference type="PANTHER" id="PTHR44846">
    <property type="entry name" value="MANNOSYL-D-GLYCERATE TRANSPORT/METABOLISM SYSTEM REPRESSOR MNGR-RELATED"/>
    <property type="match status" value="1"/>
</dbReference>
<dbReference type="InterPro" id="IPR028978">
    <property type="entry name" value="Chorismate_lyase_/UTRA_dom_sf"/>
</dbReference>
<dbReference type="SUPFAM" id="SSF64288">
    <property type="entry name" value="Chorismate lyase-like"/>
    <property type="match status" value="1"/>
</dbReference>
<protein>
    <submittedName>
        <fullName evidence="5">UTRA domain-containing protein</fullName>
    </submittedName>
</protein>
<dbReference type="PROSITE" id="PS50949">
    <property type="entry name" value="HTH_GNTR"/>
    <property type="match status" value="1"/>
</dbReference>
<dbReference type="Pfam" id="PF07702">
    <property type="entry name" value="UTRA"/>
    <property type="match status" value="1"/>
</dbReference>
<dbReference type="RefSeq" id="WP_136991597.1">
    <property type="nucleotide sequence ID" value="NZ_SZPQ01000029.1"/>
</dbReference>
<evidence type="ECO:0000313" key="5">
    <source>
        <dbReference type="EMBL" id="TKI04419.1"/>
    </source>
</evidence>
<proteinExistence type="predicted"/>
<accession>A0ABY2SHB8</accession>
<keyword evidence="6" id="KW-1185">Reference proteome</keyword>
<evidence type="ECO:0000256" key="2">
    <source>
        <dbReference type="ARBA" id="ARBA00023125"/>
    </source>
</evidence>
<dbReference type="InterPro" id="IPR011663">
    <property type="entry name" value="UTRA"/>
</dbReference>
<keyword evidence="3" id="KW-0804">Transcription</keyword>
<comment type="caution">
    <text evidence="5">The sequence shown here is derived from an EMBL/GenBank/DDBJ whole genome shotgun (WGS) entry which is preliminary data.</text>
</comment>
<evidence type="ECO:0000256" key="3">
    <source>
        <dbReference type="ARBA" id="ARBA00023163"/>
    </source>
</evidence>
<sequence length="249" mass="28701">MPHDDASSLQILSRQKTVTAICQAITGWIMQGVVTHNDRLPAERLLSEQFATTRITLREALGQLEAQGMIYREERRGWFVSPPRIIYNPLQRSHFHAMAREQGRKPDTEVLDASEIAAPPIIRTHLNLGGQARVFRIRRVRRLDERAVLYVEHYLNVDFFPGILHEDLTSSLTELYANRYDIRYGKVRFDMLPTTFPAAASQALKVADNSPALFITRINCDQHARIIDCDLEYWRYDTLHISVEAEERG</sequence>
<feature type="domain" description="HTH gntR-type" evidence="4">
    <location>
        <begin position="15"/>
        <end position="83"/>
    </location>
</feature>
<dbReference type="EMBL" id="SZPQ01000029">
    <property type="protein sequence ID" value="TKI04419.1"/>
    <property type="molecule type" value="Genomic_DNA"/>
</dbReference>
<dbReference type="SMART" id="SM00866">
    <property type="entry name" value="UTRA"/>
    <property type="match status" value="1"/>
</dbReference>
<keyword evidence="2" id="KW-0238">DNA-binding</keyword>
<dbReference type="PRINTS" id="PR00035">
    <property type="entry name" value="HTHGNTR"/>
</dbReference>
<reference evidence="5 6" key="1">
    <citation type="submission" date="2019-04" db="EMBL/GenBank/DDBJ databases">
        <authorList>
            <person name="Li M."/>
            <person name="Gao C."/>
        </authorList>
    </citation>
    <scope>NUCLEOTIDE SEQUENCE [LARGE SCALE GENOMIC DNA]</scope>
    <source>
        <strain evidence="5 6">BGMRC 2031</strain>
    </source>
</reference>